<keyword evidence="3" id="KW-0809">Transit peptide</keyword>
<comment type="similarity">
    <text evidence="2">Belongs to the prokaryotic/mitochondrial release factor family.</text>
</comment>
<evidence type="ECO:0000256" key="3">
    <source>
        <dbReference type="ARBA" id="ARBA00022946"/>
    </source>
</evidence>
<dbReference type="Gene3D" id="3.30.160.20">
    <property type="match status" value="1"/>
</dbReference>
<name>B3S4M4_TRIAD</name>
<evidence type="ECO:0000313" key="7">
    <source>
        <dbReference type="EMBL" id="EDV22657.1"/>
    </source>
</evidence>
<dbReference type="GO" id="GO:0005739">
    <property type="term" value="C:mitochondrion"/>
    <property type="evidence" value="ECO:0000318"/>
    <property type="project" value="GO_Central"/>
</dbReference>
<dbReference type="AlphaFoldDB" id="B3S4M4"/>
<keyword evidence="4" id="KW-0496">Mitochondrion</keyword>
<dbReference type="FunCoup" id="B3S4M4">
    <property type="interactions" value="878"/>
</dbReference>
<protein>
    <recommendedName>
        <fullName evidence="6">Prokaryotic-type class I peptide chain release factors domain-containing protein</fullName>
    </recommendedName>
</protein>
<dbReference type="Proteomes" id="UP000009022">
    <property type="component" value="Unassembled WGS sequence"/>
</dbReference>
<dbReference type="SUPFAM" id="SSF75620">
    <property type="entry name" value="Release factor"/>
    <property type="match status" value="1"/>
</dbReference>
<sequence length="125" mass="14351">MFSNLLHGGSWYTNYYAQSQIPTKDIEESFVKGSGPGGQKVNKSSNCVILKHKPTGIVIKCHQSRSQYHNRIIARQLLKDKIEASQNCSNNSQEKKFLKQKRKKMTSKIRSKRKLEILKDNKAID</sequence>
<proteinExistence type="inferred from homology"/>
<dbReference type="InterPro" id="IPR045853">
    <property type="entry name" value="Pep_chain_release_fac_I_sf"/>
</dbReference>
<dbReference type="GeneID" id="6756413"/>
<dbReference type="FunFam" id="3.30.160.20:FF:000065">
    <property type="entry name" value="Peptidyl-tRNA hydrolase domain protein"/>
    <property type="match status" value="1"/>
</dbReference>
<dbReference type="KEGG" id="tad:TRIADDRAFT_28629"/>
<comment type="subcellular location">
    <subcellularLocation>
        <location evidence="1">Mitochondrion</location>
    </subcellularLocation>
</comment>
<evidence type="ECO:0000313" key="8">
    <source>
        <dbReference type="Proteomes" id="UP000009022"/>
    </source>
</evidence>
<dbReference type="STRING" id="10228.B3S4M4"/>
<feature type="domain" description="Prokaryotic-type class I peptide chain release factors" evidence="6">
    <location>
        <begin position="19"/>
        <end position="114"/>
    </location>
</feature>
<dbReference type="PANTHER" id="PTHR46203:SF1">
    <property type="entry name" value="MITOCHONDRIAL TRANSLATION RELEASE FACTOR IN RESCUE"/>
    <property type="match status" value="1"/>
</dbReference>
<evidence type="ECO:0000256" key="2">
    <source>
        <dbReference type="ARBA" id="ARBA00010835"/>
    </source>
</evidence>
<dbReference type="CTD" id="6756413"/>
<dbReference type="HOGENOM" id="CLU_089470_4_4_1"/>
<accession>B3S4M4</accession>
<keyword evidence="8" id="KW-1185">Reference proteome</keyword>
<feature type="region of interest" description="Disordered" evidence="5">
    <location>
        <begin position="89"/>
        <end position="112"/>
    </location>
</feature>
<dbReference type="eggNOG" id="KOG2726">
    <property type="taxonomic scope" value="Eukaryota"/>
</dbReference>
<evidence type="ECO:0000259" key="6">
    <source>
        <dbReference type="Pfam" id="PF00472"/>
    </source>
</evidence>
<evidence type="ECO:0000256" key="1">
    <source>
        <dbReference type="ARBA" id="ARBA00004173"/>
    </source>
</evidence>
<dbReference type="InParanoid" id="B3S4M4"/>
<dbReference type="EMBL" id="DS985249">
    <property type="protein sequence ID" value="EDV22657.1"/>
    <property type="molecule type" value="Genomic_DNA"/>
</dbReference>
<dbReference type="InterPro" id="IPR000352">
    <property type="entry name" value="Pep_chain_release_fac_I"/>
</dbReference>
<feature type="compositionally biased region" description="Basic residues" evidence="5">
    <location>
        <begin position="98"/>
        <end position="112"/>
    </location>
</feature>
<dbReference type="RefSeq" id="XP_002115201.1">
    <property type="nucleotide sequence ID" value="XM_002115165.1"/>
</dbReference>
<dbReference type="OrthoDB" id="277888at2759"/>
<dbReference type="PANTHER" id="PTHR46203">
    <property type="entry name" value="PROBABLE PEPTIDE CHAIN RELEASE FACTOR C12ORF65"/>
    <property type="match status" value="1"/>
</dbReference>
<dbReference type="PhylomeDB" id="B3S4M4"/>
<dbReference type="GO" id="GO:0003747">
    <property type="term" value="F:translation release factor activity"/>
    <property type="evidence" value="ECO:0007669"/>
    <property type="project" value="InterPro"/>
</dbReference>
<dbReference type="OMA" id="VECHATR"/>
<gene>
    <name evidence="7" type="ORF">TRIADDRAFT_28629</name>
</gene>
<dbReference type="Pfam" id="PF00472">
    <property type="entry name" value="RF-1"/>
    <property type="match status" value="1"/>
</dbReference>
<organism evidence="7 8">
    <name type="scientific">Trichoplax adhaerens</name>
    <name type="common">Trichoplax reptans</name>
    <dbReference type="NCBI Taxonomy" id="10228"/>
    <lineage>
        <taxon>Eukaryota</taxon>
        <taxon>Metazoa</taxon>
        <taxon>Placozoa</taxon>
        <taxon>Uniplacotomia</taxon>
        <taxon>Trichoplacea</taxon>
        <taxon>Trichoplacidae</taxon>
        <taxon>Trichoplax</taxon>
    </lineage>
</organism>
<evidence type="ECO:0000256" key="5">
    <source>
        <dbReference type="SAM" id="MobiDB-lite"/>
    </source>
</evidence>
<dbReference type="InterPro" id="IPR052405">
    <property type="entry name" value="Mito_Transl_Release_Factor"/>
</dbReference>
<evidence type="ECO:0000256" key="4">
    <source>
        <dbReference type="ARBA" id="ARBA00023128"/>
    </source>
</evidence>
<reference evidence="7 8" key="1">
    <citation type="journal article" date="2008" name="Nature">
        <title>The Trichoplax genome and the nature of placozoans.</title>
        <authorList>
            <person name="Srivastava M."/>
            <person name="Begovic E."/>
            <person name="Chapman J."/>
            <person name="Putnam N.H."/>
            <person name="Hellsten U."/>
            <person name="Kawashima T."/>
            <person name="Kuo A."/>
            <person name="Mitros T."/>
            <person name="Salamov A."/>
            <person name="Carpenter M.L."/>
            <person name="Signorovitch A.Y."/>
            <person name="Moreno M.A."/>
            <person name="Kamm K."/>
            <person name="Grimwood J."/>
            <person name="Schmutz J."/>
            <person name="Shapiro H."/>
            <person name="Grigoriev I.V."/>
            <person name="Buss L.W."/>
            <person name="Schierwater B."/>
            <person name="Dellaporta S.L."/>
            <person name="Rokhsar D.S."/>
        </authorList>
    </citation>
    <scope>NUCLEOTIDE SEQUENCE [LARGE SCALE GENOMIC DNA]</scope>
    <source>
        <strain evidence="7 8">Grell-BS-1999</strain>
    </source>
</reference>